<feature type="transmembrane region" description="Helical" evidence="1">
    <location>
        <begin position="6"/>
        <end position="26"/>
    </location>
</feature>
<dbReference type="AlphaFoldDB" id="A0AAW0ISE9"/>
<protein>
    <submittedName>
        <fullName evidence="2">Uncharacterized protein</fullName>
    </submittedName>
</protein>
<accession>A0AAW0ISE9</accession>
<keyword evidence="1" id="KW-0472">Membrane</keyword>
<organism evidence="2 3">
    <name type="scientific">Quercus suber</name>
    <name type="common">Cork oak</name>
    <dbReference type="NCBI Taxonomy" id="58331"/>
    <lineage>
        <taxon>Eukaryota</taxon>
        <taxon>Viridiplantae</taxon>
        <taxon>Streptophyta</taxon>
        <taxon>Embryophyta</taxon>
        <taxon>Tracheophyta</taxon>
        <taxon>Spermatophyta</taxon>
        <taxon>Magnoliopsida</taxon>
        <taxon>eudicotyledons</taxon>
        <taxon>Gunneridae</taxon>
        <taxon>Pentapetalae</taxon>
        <taxon>rosids</taxon>
        <taxon>fabids</taxon>
        <taxon>Fagales</taxon>
        <taxon>Fagaceae</taxon>
        <taxon>Quercus</taxon>
    </lineage>
</organism>
<name>A0AAW0ISE9_QUESU</name>
<keyword evidence="3" id="KW-1185">Reference proteome</keyword>
<evidence type="ECO:0000313" key="3">
    <source>
        <dbReference type="Proteomes" id="UP000237347"/>
    </source>
</evidence>
<dbReference type="EMBL" id="PKMF04000882">
    <property type="protein sequence ID" value="KAK7817403.1"/>
    <property type="molecule type" value="Genomic_DNA"/>
</dbReference>
<comment type="caution">
    <text evidence="2">The sequence shown here is derived from an EMBL/GenBank/DDBJ whole genome shotgun (WGS) entry which is preliminary data.</text>
</comment>
<sequence length="62" mass="7399">MFSPFYTLCIFTYGLIISNMAIEYLFTMVKDKALVVRYLNLPTIGTFLDFGEERYIRKMRNE</sequence>
<evidence type="ECO:0000313" key="2">
    <source>
        <dbReference type="EMBL" id="KAK7817403.1"/>
    </source>
</evidence>
<keyword evidence="1" id="KW-1133">Transmembrane helix</keyword>
<reference evidence="2 3" key="1">
    <citation type="journal article" date="2018" name="Sci. Data">
        <title>The draft genome sequence of cork oak.</title>
        <authorList>
            <person name="Ramos A.M."/>
            <person name="Usie A."/>
            <person name="Barbosa P."/>
            <person name="Barros P.M."/>
            <person name="Capote T."/>
            <person name="Chaves I."/>
            <person name="Simoes F."/>
            <person name="Abreu I."/>
            <person name="Carrasquinho I."/>
            <person name="Faro C."/>
            <person name="Guimaraes J.B."/>
            <person name="Mendonca D."/>
            <person name="Nobrega F."/>
            <person name="Rodrigues L."/>
            <person name="Saibo N.J.M."/>
            <person name="Varela M.C."/>
            <person name="Egas C."/>
            <person name="Matos J."/>
            <person name="Miguel C.M."/>
            <person name="Oliveira M.M."/>
            <person name="Ricardo C.P."/>
            <person name="Goncalves S."/>
        </authorList>
    </citation>
    <scope>NUCLEOTIDE SEQUENCE [LARGE SCALE GENOMIC DNA]</scope>
    <source>
        <strain evidence="3">cv. HL8</strain>
    </source>
</reference>
<evidence type="ECO:0000256" key="1">
    <source>
        <dbReference type="SAM" id="Phobius"/>
    </source>
</evidence>
<keyword evidence="1" id="KW-0812">Transmembrane</keyword>
<gene>
    <name evidence="2" type="ORF">CFP56_042809</name>
</gene>
<proteinExistence type="predicted"/>
<dbReference type="Proteomes" id="UP000237347">
    <property type="component" value="Unassembled WGS sequence"/>
</dbReference>